<feature type="region of interest" description="Disordered" evidence="1">
    <location>
        <begin position="1"/>
        <end position="65"/>
    </location>
</feature>
<protein>
    <submittedName>
        <fullName evidence="2">Uncharacterized protein</fullName>
    </submittedName>
</protein>
<evidence type="ECO:0000256" key="1">
    <source>
        <dbReference type="SAM" id="MobiDB-lite"/>
    </source>
</evidence>
<comment type="caution">
    <text evidence="2">The sequence shown here is derived from an EMBL/GenBank/DDBJ whole genome shotgun (WGS) entry which is preliminary data.</text>
</comment>
<sequence length="160" mass="16759">MNPTQRGESRNPGASRKRKPNSPKQRRPRGQSDTTVAPLTGALGARPSQGRAAGRSEGDHGRASLAAPLTGGACHYVAPPLLRGLGGTMSHLPWDGALRNLVARTSSFIAAFLTTSNLFSLSVLTQSRTTPPDLVEVDPTQMTDPTVAGVHARIADTNAT</sequence>
<feature type="compositionally biased region" description="Basic residues" evidence="1">
    <location>
        <begin position="15"/>
        <end position="29"/>
    </location>
</feature>
<dbReference type="Proteomes" id="UP000325313">
    <property type="component" value="Unassembled WGS sequence"/>
</dbReference>
<dbReference type="AlphaFoldDB" id="A0A5B0RAH1"/>
<accession>A0A5B0RAH1</accession>
<proteinExistence type="predicted"/>
<organism evidence="2 3">
    <name type="scientific">Puccinia graminis f. sp. tritici</name>
    <dbReference type="NCBI Taxonomy" id="56615"/>
    <lineage>
        <taxon>Eukaryota</taxon>
        <taxon>Fungi</taxon>
        <taxon>Dikarya</taxon>
        <taxon>Basidiomycota</taxon>
        <taxon>Pucciniomycotina</taxon>
        <taxon>Pucciniomycetes</taxon>
        <taxon>Pucciniales</taxon>
        <taxon>Pucciniaceae</taxon>
        <taxon>Puccinia</taxon>
    </lineage>
</organism>
<evidence type="ECO:0000313" key="3">
    <source>
        <dbReference type="Proteomes" id="UP000325313"/>
    </source>
</evidence>
<name>A0A5B0RAH1_PUCGR</name>
<reference evidence="2 3" key="1">
    <citation type="submission" date="2019-05" db="EMBL/GenBank/DDBJ databases">
        <title>Emergence of the Ug99 lineage of the wheat stem rust pathogen through somatic hybridization.</title>
        <authorList>
            <person name="Li F."/>
            <person name="Upadhyaya N.M."/>
            <person name="Sperschneider J."/>
            <person name="Matny O."/>
            <person name="Nguyen-Phuc H."/>
            <person name="Mago R."/>
            <person name="Raley C."/>
            <person name="Miller M.E."/>
            <person name="Silverstein K.A.T."/>
            <person name="Henningsen E."/>
            <person name="Hirsch C.D."/>
            <person name="Visser B."/>
            <person name="Pretorius Z.A."/>
            <person name="Steffenson B.J."/>
            <person name="Schwessinger B."/>
            <person name="Dodds P.N."/>
            <person name="Figueroa M."/>
        </authorList>
    </citation>
    <scope>NUCLEOTIDE SEQUENCE [LARGE SCALE GENOMIC DNA]</scope>
    <source>
        <strain evidence="2 3">Ug99</strain>
    </source>
</reference>
<evidence type="ECO:0000313" key="2">
    <source>
        <dbReference type="EMBL" id="KAA1122736.1"/>
    </source>
</evidence>
<gene>
    <name evidence="2" type="ORF">PGTUg99_003389</name>
</gene>
<dbReference type="EMBL" id="VDEP01000218">
    <property type="protein sequence ID" value="KAA1122736.1"/>
    <property type="molecule type" value="Genomic_DNA"/>
</dbReference>